<keyword evidence="9" id="KW-1185">Reference proteome</keyword>
<dbReference type="PANTHER" id="PTHR30349">
    <property type="entry name" value="PHAGE INTEGRASE-RELATED"/>
    <property type="match status" value="1"/>
</dbReference>
<dbReference type="InterPro" id="IPR002104">
    <property type="entry name" value="Integrase_catalytic"/>
</dbReference>
<evidence type="ECO:0000313" key="9">
    <source>
        <dbReference type="Proteomes" id="UP000198781"/>
    </source>
</evidence>
<name>A0A1G6IKT0_9BURK</name>
<evidence type="ECO:0000256" key="1">
    <source>
        <dbReference type="ARBA" id="ARBA00008857"/>
    </source>
</evidence>
<dbReference type="InterPro" id="IPR050090">
    <property type="entry name" value="Tyrosine_recombinase_XerCD"/>
</dbReference>
<evidence type="ECO:0000256" key="5">
    <source>
        <dbReference type="PROSITE-ProRule" id="PRU01248"/>
    </source>
</evidence>
<evidence type="ECO:0000313" key="8">
    <source>
        <dbReference type="EMBL" id="SDC07098.1"/>
    </source>
</evidence>
<dbReference type="Proteomes" id="UP000198781">
    <property type="component" value="Unassembled WGS sequence"/>
</dbReference>
<dbReference type="AlphaFoldDB" id="A0A1G6IKT0"/>
<organism evidence="8 9">
    <name type="scientific">Paracidovorax valerianellae</name>
    <dbReference type="NCBI Taxonomy" id="187868"/>
    <lineage>
        <taxon>Bacteria</taxon>
        <taxon>Pseudomonadati</taxon>
        <taxon>Pseudomonadota</taxon>
        <taxon>Betaproteobacteria</taxon>
        <taxon>Burkholderiales</taxon>
        <taxon>Comamonadaceae</taxon>
        <taxon>Paracidovorax</taxon>
    </lineage>
</organism>
<dbReference type="PROSITE" id="PS51900">
    <property type="entry name" value="CB"/>
    <property type="match status" value="1"/>
</dbReference>
<dbReference type="InterPro" id="IPR010998">
    <property type="entry name" value="Integrase_recombinase_N"/>
</dbReference>
<evidence type="ECO:0000256" key="4">
    <source>
        <dbReference type="ARBA" id="ARBA00023172"/>
    </source>
</evidence>
<dbReference type="InterPro" id="IPR011010">
    <property type="entry name" value="DNA_brk_join_enz"/>
</dbReference>
<dbReference type="Gene3D" id="1.10.443.10">
    <property type="entry name" value="Intergrase catalytic core"/>
    <property type="match status" value="1"/>
</dbReference>
<accession>A0A1G6IKT0</accession>
<dbReference type="InterPro" id="IPR013762">
    <property type="entry name" value="Integrase-like_cat_sf"/>
</dbReference>
<proteinExistence type="inferred from homology"/>
<keyword evidence="3 5" id="KW-0238">DNA-binding</keyword>
<dbReference type="GO" id="GO:0006310">
    <property type="term" value="P:DNA recombination"/>
    <property type="evidence" value="ECO:0007669"/>
    <property type="project" value="UniProtKB-KW"/>
</dbReference>
<reference evidence="8 9" key="1">
    <citation type="submission" date="2016-10" db="EMBL/GenBank/DDBJ databases">
        <authorList>
            <person name="de Groot N.N."/>
        </authorList>
    </citation>
    <scope>NUCLEOTIDE SEQUENCE [LARGE SCALE GENOMIC DNA]</scope>
    <source>
        <strain evidence="8 9">DSM 16619</strain>
    </source>
</reference>
<dbReference type="GO" id="GO:0015074">
    <property type="term" value="P:DNA integration"/>
    <property type="evidence" value="ECO:0007669"/>
    <property type="project" value="UniProtKB-KW"/>
</dbReference>
<dbReference type="STRING" id="187868.SAMN05192589_101195"/>
<sequence length="378" mass="43839">MTKPFINLDNIRELINIDLKNGIFQADTAEEQERGLKILEAMGKAQAAISPLQAAPANNIKMTTYDEAVAGFLSELTPTLKSTTVYKYKKSFEFFRNYFSSVDINSYSKEDIKTFKNKMLAEQKVPHTINGFLGCLRGLFDYAIKNGLRTDQNNPVEGMYIKNSKKQLKSRDQFYEDDLQAIFEWTNYKTYAKKPDYYWGPLICLYTGMRPEEITTLEVKNIRQDDGVHFFQVKDAKTPAGVRPIPIHSQLIKMGLLEYVDKIKKKEKLFWYLKNGHNGTKKNMSRSFSLYLEDVEVKQDDNCFYSLRHTVITRLVARNVNNSTIYTLSGHVSDKSTHYNYLHELPMKTLKEAVEKLDWHEKIGFTGFDYLQAFTVFD</sequence>
<dbReference type="PROSITE" id="PS51898">
    <property type="entry name" value="TYR_RECOMBINASE"/>
    <property type="match status" value="1"/>
</dbReference>
<dbReference type="InterPro" id="IPR044068">
    <property type="entry name" value="CB"/>
</dbReference>
<dbReference type="SUPFAM" id="SSF56349">
    <property type="entry name" value="DNA breaking-rejoining enzymes"/>
    <property type="match status" value="1"/>
</dbReference>
<dbReference type="Gene3D" id="1.10.150.130">
    <property type="match status" value="1"/>
</dbReference>
<gene>
    <name evidence="8" type="ORF">SAMN05192589_101195</name>
</gene>
<evidence type="ECO:0000256" key="3">
    <source>
        <dbReference type="ARBA" id="ARBA00023125"/>
    </source>
</evidence>
<dbReference type="PANTHER" id="PTHR30349:SF41">
    <property type="entry name" value="INTEGRASE_RECOMBINASE PROTEIN MJ0367-RELATED"/>
    <property type="match status" value="1"/>
</dbReference>
<protein>
    <submittedName>
        <fullName evidence="8">Site-specific recombinase XerD</fullName>
    </submittedName>
</protein>
<dbReference type="EMBL" id="FMZC01000001">
    <property type="protein sequence ID" value="SDC07098.1"/>
    <property type="molecule type" value="Genomic_DNA"/>
</dbReference>
<evidence type="ECO:0000259" key="7">
    <source>
        <dbReference type="PROSITE" id="PS51900"/>
    </source>
</evidence>
<evidence type="ECO:0000259" key="6">
    <source>
        <dbReference type="PROSITE" id="PS51898"/>
    </source>
</evidence>
<evidence type="ECO:0000256" key="2">
    <source>
        <dbReference type="ARBA" id="ARBA00022908"/>
    </source>
</evidence>
<keyword evidence="4" id="KW-0233">DNA recombination</keyword>
<keyword evidence="2" id="KW-0229">DNA integration</keyword>
<feature type="domain" description="Tyr recombinase" evidence="6">
    <location>
        <begin position="169"/>
        <end position="355"/>
    </location>
</feature>
<comment type="similarity">
    <text evidence="1">Belongs to the 'phage' integrase family.</text>
</comment>
<dbReference type="Pfam" id="PF00589">
    <property type="entry name" value="Phage_integrase"/>
    <property type="match status" value="1"/>
</dbReference>
<dbReference type="GO" id="GO:0003677">
    <property type="term" value="F:DNA binding"/>
    <property type="evidence" value="ECO:0007669"/>
    <property type="project" value="UniProtKB-UniRule"/>
</dbReference>
<feature type="domain" description="Core-binding (CB)" evidence="7">
    <location>
        <begin position="63"/>
        <end position="144"/>
    </location>
</feature>
<dbReference type="CDD" id="cd01184">
    <property type="entry name" value="INT_C_like_1"/>
    <property type="match status" value="1"/>
</dbReference>